<evidence type="ECO:0000259" key="1">
    <source>
        <dbReference type="Pfam" id="PF13737"/>
    </source>
</evidence>
<organism evidence="2 3">
    <name type="scientific">Acinetobacter schindleri NIPH 900</name>
    <dbReference type="NCBI Taxonomy" id="1217675"/>
    <lineage>
        <taxon>Bacteria</taxon>
        <taxon>Pseudomonadati</taxon>
        <taxon>Pseudomonadota</taxon>
        <taxon>Gammaproteobacteria</taxon>
        <taxon>Moraxellales</taxon>
        <taxon>Moraxellaceae</taxon>
        <taxon>Acinetobacter</taxon>
    </lineage>
</organism>
<dbReference type="Pfam" id="PF13737">
    <property type="entry name" value="DDE_Tnp_1_5"/>
    <property type="match status" value="1"/>
</dbReference>
<evidence type="ECO:0000313" key="2">
    <source>
        <dbReference type="EMBL" id="ENV14553.1"/>
    </source>
</evidence>
<dbReference type="HOGENOM" id="CLU_2033073_0_0_6"/>
<accession>N8Y4N3</accession>
<comment type="caution">
    <text evidence="2">The sequence shown here is derived from an EMBL/GenBank/DDBJ whole genome shotgun (WGS) entry which is preliminary data.</text>
</comment>
<dbReference type="AlphaFoldDB" id="N8Y4N3"/>
<protein>
    <recommendedName>
        <fullName evidence="1">Transposase DDE domain-containing protein</fullName>
    </recommendedName>
</protein>
<dbReference type="PATRIC" id="fig|1217675.3.peg.202"/>
<gene>
    <name evidence="2" type="ORF">F965_00214</name>
</gene>
<dbReference type="Proteomes" id="UP000018438">
    <property type="component" value="Unassembled WGS sequence"/>
</dbReference>
<dbReference type="EMBL" id="APPI01000007">
    <property type="protein sequence ID" value="ENV14553.1"/>
    <property type="molecule type" value="Genomic_DNA"/>
</dbReference>
<keyword evidence="3" id="KW-1185">Reference proteome</keyword>
<proteinExistence type="predicted"/>
<name>N8Y4N3_9GAMM</name>
<feature type="domain" description="Transposase DDE" evidence="1">
    <location>
        <begin position="22"/>
        <end position="62"/>
    </location>
</feature>
<sequence length="121" mass="14263">MNKPAPKIYRTTNWSSYNRALINRGNISIWFDPNTQWYAQDKQGRNHTYSDTAIQCCLMINTQQVLYRPQYSGKFLLENNENGGKRFILSHLDDVIRFKFCNISISSLPKQCIYLINSKYK</sequence>
<reference evidence="2 3" key="1">
    <citation type="submission" date="2013-02" db="EMBL/GenBank/DDBJ databases">
        <title>The Genome Sequence of Acinetobacter schindleri NIPH 900.</title>
        <authorList>
            <consortium name="The Broad Institute Genome Sequencing Platform"/>
            <consortium name="The Broad Institute Genome Sequencing Center for Infectious Disease"/>
            <person name="Cerqueira G."/>
            <person name="Feldgarden M."/>
            <person name="Courvalin P."/>
            <person name="Perichon B."/>
            <person name="Grillot-Courvalin C."/>
            <person name="Clermont D."/>
            <person name="Rocha E."/>
            <person name="Yoon E.-J."/>
            <person name="Nemec A."/>
            <person name="Walker B."/>
            <person name="Young S.K."/>
            <person name="Zeng Q."/>
            <person name="Gargeya S."/>
            <person name="Fitzgerald M."/>
            <person name="Haas B."/>
            <person name="Abouelleil A."/>
            <person name="Alvarado L."/>
            <person name="Arachchi H.M."/>
            <person name="Berlin A.M."/>
            <person name="Chapman S.B."/>
            <person name="Dewar J."/>
            <person name="Goldberg J."/>
            <person name="Griggs A."/>
            <person name="Gujja S."/>
            <person name="Hansen M."/>
            <person name="Howarth C."/>
            <person name="Imamovic A."/>
            <person name="Larimer J."/>
            <person name="McCowan C."/>
            <person name="Murphy C."/>
            <person name="Neiman D."/>
            <person name="Pearson M."/>
            <person name="Priest M."/>
            <person name="Roberts A."/>
            <person name="Saif S."/>
            <person name="Shea T."/>
            <person name="Sisk P."/>
            <person name="Sykes S."/>
            <person name="Wortman J."/>
            <person name="Nusbaum C."/>
            <person name="Birren B."/>
        </authorList>
    </citation>
    <scope>NUCLEOTIDE SEQUENCE [LARGE SCALE GENOMIC DNA]</scope>
    <source>
        <strain evidence="2 3">NIPH 900</strain>
    </source>
</reference>
<evidence type="ECO:0000313" key="3">
    <source>
        <dbReference type="Proteomes" id="UP000018438"/>
    </source>
</evidence>
<dbReference type="InterPro" id="IPR025668">
    <property type="entry name" value="Tnp_DDE_dom"/>
</dbReference>